<dbReference type="Proteomes" id="UP000799291">
    <property type="component" value="Unassembled WGS sequence"/>
</dbReference>
<feature type="non-terminal residue" evidence="2">
    <location>
        <position position="1"/>
    </location>
</feature>
<dbReference type="SUPFAM" id="SSF56672">
    <property type="entry name" value="DNA/RNA polymerases"/>
    <property type="match status" value="1"/>
</dbReference>
<dbReference type="AlphaFoldDB" id="A0A6G1IRA9"/>
<keyword evidence="1" id="KW-0812">Transmembrane</keyword>
<dbReference type="OrthoDB" id="3909595at2759"/>
<keyword evidence="1" id="KW-0472">Membrane</keyword>
<dbReference type="InterPro" id="IPR043502">
    <property type="entry name" value="DNA/RNA_pol_sf"/>
</dbReference>
<evidence type="ECO:0000313" key="2">
    <source>
        <dbReference type="EMBL" id="KAF2680510.1"/>
    </source>
</evidence>
<evidence type="ECO:0000313" key="3">
    <source>
        <dbReference type="Proteomes" id="UP000799291"/>
    </source>
</evidence>
<keyword evidence="3" id="KW-1185">Reference proteome</keyword>
<proteinExistence type="predicted"/>
<keyword evidence="1" id="KW-1133">Transmembrane helix</keyword>
<organism evidence="2 3">
    <name type="scientific">Lentithecium fluviatile CBS 122367</name>
    <dbReference type="NCBI Taxonomy" id="1168545"/>
    <lineage>
        <taxon>Eukaryota</taxon>
        <taxon>Fungi</taxon>
        <taxon>Dikarya</taxon>
        <taxon>Ascomycota</taxon>
        <taxon>Pezizomycotina</taxon>
        <taxon>Dothideomycetes</taxon>
        <taxon>Pleosporomycetidae</taxon>
        <taxon>Pleosporales</taxon>
        <taxon>Massarineae</taxon>
        <taxon>Lentitheciaceae</taxon>
        <taxon>Lentithecium</taxon>
    </lineage>
</organism>
<reference evidence="2" key="1">
    <citation type="journal article" date="2020" name="Stud. Mycol.">
        <title>101 Dothideomycetes genomes: a test case for predicting lifestyles and emergence of pathogens.</title>
        <authorList>
            <person name="Haridas S."/>
            <person name="Albert R."/>
            <person name="Binder M."/>
            <person name="Bloem J."/>
            <person name="Labutti K."/>
            <person name="Salamov A."/>
            <person name="Andreopoulos B."/>
            <person name="Baker S."/>
            <person name="Barry K."/>
            <person name="Bills G."/>
            <person name="Bluhm B."/>
            <person name="Cannon C."/>
            <person name="Castanera R."/>
            <person name="Culley D."/>
            <person name="Daum C."/>
            <person name="Ezra D."/>
            <person name="Gonzalez J."/>
            <person name="Henrissat B."/>
            <person name="Kuo A."/>
            <person name="Liang C."/>
            <person name="Lipzen A."/>
            <person name="Lutzoni F."/>
            <person name="Magnuson J."/>
            <person name="Mondo S."/>
            <person name="Nolan M."/>
            <person name="Ohm R."/>
            <person name="Pangilinan J."/>
            <person name="Park H.-J."/>
            <person name="Ramirez L."/>
            <person name="Alfaro M."/>
            <person name="Sun H."/>
            <person name="Tritt A."/>
            <person name="Yoshinaga Y."/>
            <person name="Zwiers L.-H."/>
            <person name="Turgeon B."/>
            <person name="Goodwin S."/>
            <person name="Spatafora J."/>
            <person name="Crous P."/>
            <person name="Grigoriev I."/>
        </authorList>
    </citation>
    <scope>NUCLEOTIDE SEQUENCE</scope>
    <source>
        <strain evidence="2">CBS 122367</strain>
    </source>
</reference>
<feature type="transmembrane region" description="Helical" evidence="1">
    <location>
        <begin position="12"/>
        <end position="31"/>
    </location>
</feature>
<accession>A0A6G1IRA9</accession>
<name>A0A6G1IRA9_9PLEO</name>
<protein>
    <submittedName>
        <fullName evidence="2">Uncharacterized protein</fullName>
    </submittedName>
</protein>
<evidence type="ECO:0000256" key="1">
    <source>
        <dbReference type="SAM" id="Phobius"/>
    </source>
</evidence>
<sequence length="56" mass="6961">KIVFKTYYRYFKYLVILFSLTNTSITFYGLLDYTYVIYLDNILIFSKDKDNYKRYV</sequence>
<gene>
    <name evidence="2" type="ORF">K458DRAFT_311492</name>
</gene>
<dbReference type="EMBL" id="MU005596">
    <property type="protein sequence ID" value="KAF2680510.1"/>
    <property type="molecule type" value="Genomic_DNA"/>
</dbReference>